<keyword evidence="2" id="KW-0812">Transmembrane</keyword>
<accession>A0A518H6R5</accession>
<dbReference type="KEGG" id="tpla:ElP_44100"/>
<dbReference type="Proteomes" id="UP000317835">
    <property type="component" value="Chromosome"/>
</dbReference>
<keyword evidence="2" id="KW-0472">Membrane</keyword>
<organism evidence="3 4">
    <name type="scientific">Tautonia plasticadhaerens</name>
    <dbReference type="NCBI Taxonomy" id="2527974"/>
    <lineage>
        <taxon>Bacteria</taxon>
        <taxon>Pseudomonadati</taxon>
        <taxon>Planctomycetota</taxon>
        <taxon>Planctomycetia</taxon>
        <taxon>Isosphaerales</taxon>
        <taxon>Isosphaeraceae</taxon>
        <taxon>Tautonia</taxon>
    </lineage>
</organism>
<evidence type="ECO:0000256" key="2">
    <source>
        <dbReference type="SAM" id="Phobius"/>
    </source>
</evidence>
<feature type="transmembrane region" description="Helical" evidence="2">
    <location>
        <begin position="43"/>
        <end position="64"/>
    </location>
</feature>
<evidence type="ECO:0000256" key="1">
    <source>
        <dbReference type="SAM" id="MobiDB-lite"/>
    </source>
</evidence>
<dbReference type="EMBL" id="CP036426">
    <property type="protein sequence ID" value="QDV36484.1"/>
    <property type="molecule type" value="Genomic_DNA"/>
</dbReference>
<evidence type="ECO:0000313" key="4">
    <source>
        <dbReference type="Proteomes" id="UP000317835"/>
    </source>
</evidence>
<dbReference type="AlphaFoldDB" id="A0A518H6R5"/>
<proteinExistence type="predicted"/>
<reference evidence="3 4" key="1">
    <citation type="submission" date="2019-02" db="EMBL/GenBank/DDBJ databases">
        <title>Deep-cultivation of Planctomycetes and their phenomic and genomic characterization uncovers novel biology.</title>
        <authorList>
            <person name="Wiegand S."/>
            <person name="Jogler M."/>
            <person name="Boedeker C."/>
            <person name="Pinto D."/>
            <person name="Vollmers J."/>
            <person name="Rivas-Marin E."/>
            <person name="Kohn T."/>
            <person name="Peeters S.H."/>
            <person name="Heuer A."/>
            <person name="Rast P."/>
            <person name="Oberbeckmann S."/>
            <person name="Bunk B."/>
            <person name="Jeske O."/>
            <person name="Meyerdierks A."/>
            <person name="Storesund J.E."/>
            <person name="Kallscheuer N."/>
            <person name="Luecker S."/>
            <person name="Lage O.M."/>
            <person name="Pohl T."/>
            <person name="Merkel B.J."/>
            <person name="Hornburger P."/>
            <person name="Mueller R.-W."/>
            <person name="Bruemmer F."/>
            <person name="Labrenz M."/>
            <person name="Spormann A.M."/>
            <person name="Op den Camp H."/>
            <person name="Overmann J."/>
            <person name="Amann R."/>
            <person name="Jetten M.S.M."/>
            <person name="Mascher T."/>
            <person name="Medema M.H."/>
            <person name="Devos D.P."/>
            <person name="Kaster A.-K."/>
            <person name="Ovreas L."/>
            <person name="Rohde M."/>
            <person name="Galperin M.Y."/>
            <person name="Jogler C."/>
        </authorList>
    </citation>
    <scope>NUCLEOTIDE SEQUENCE [LARGE SCALE GENOMIC DNA]</scope>
    <source>
        <strain evidence="3 4">ElP</strain>
    </source>
</reference>
<dbReference type="RefSeq" id="WP_145272810.1">
    <property type="nucleotide sequence ID" value="NZ_CP036426.1"/>
</dbReference>
<keyword evidence="2" id="KW-1133">Transmembrane helix</keyword>
<gene>
    <name evidence="3" type="ORF">ElP_44100</name>
</gene>
<evidence type="ECO:0000313" key="3">
    <source>
        <dbReference type="EMBL" id="QDV36484.1"/>
    </source>
</evidence>
<feature type="region of interest" description="Disordered" evidence="1">
    <location>
        <begin position="1"/>
        <end position="32"/>
    </location>
</feature>
<sequence length="78" mass="7975">MSQARSSRGARSGAGRARGGTRSQSTATQRGRGVYVQEAKSDIFVVLLGVALGAMVLGCLFLVLKLNQYGFSAGGPGA</sequence>
<protein>
    <submittedName>
        <fullName evidence="3">Uncharacterized protein</fullName>
    </submittedName>
</protein>
<keyword evidence="4" id="KW-1185">Reference proteome</keyword>
<name>A0A518H6R5_9BACT</name>
<feature type="compositionally biased region" description="Low complexity" evidence="1">
    <location>
        <begin position="1"/>
        <end position="26"/>
    </location>
</feature>